<organism evidence="1 2">
    <name type="scientific">Streptomyces palmae</name>
    <dbReference type="NCBI Taxonomy" id="1701085"/>
    <lineage>
        <taxon>Bacteria</taxon>
        <taxon>Bacillati</taxon>
        <taxon>Actinomycetota</taxon>
        <taxon>Actinomycetes</taxon>
        <taxon>Kitasatosporales</taxon>
        <taxon>Streptomycetaceae</taxon>
        <taxon>Streptomyces</taxon>
    </lineage>
</organism>
<dbReference type="EMBL" id="SRID01000001">
    <property type="protein sequence ID" value="TGB19600.1"/>
    <property type="molecule type" value="Genomic_DNA"/>
</dbReference>
<dbReference type="RefSeq" id="WP_135336796.1">
    <property type="nucleotide sequence ID" value="NZ_JBHLTX010000013.1"/>
</dbReference>
<reference evidence="1 2" key="1">
    <citation type="submission" date="2019-03" db="EMBL/GenBank/DDBJ databases">
        <authorList>
            <person name="Gonzalez-Pimentel J.L."/>
        </authorList>
    </citation>
    <scope>NUCLEOTIDE SEQUENCE [LARGE SCALE GENOMIC DNA]</scope>
    <source>
        <strain evidence="1 2">JCM 31289</strain>
    </source>
</reference>
<dbReference type="Proteomes" id="UP000297948">
    <property type="component" value="Unassembled WGS sequence"/>
</dbReference>
<sequence>MIQHVHRKLAKSLPAVPEVSIPISSLLQTTTESVLHVRLRFGTVLLAGLIVMSAVRPDSIPAQVLIAAPAPLCFDRSGLIYLKIRRLR</sequence>
<keyword evidence="2" id="KW-1185">Reference proteome</keyword>
<proteinExistence type="predicted"/>
<dbReference type="OrthoDB" id="4295619at2"/>
<evidence type="ECO:0000313" key="1">
    <source>
        <dbReference type="EMBL" id="TGB19600.1"/>
    </source>
</evidence>
<comment type="caution">
    <text evidence="1">The sequence shown here is derived from an EMBL/GenBank/DDBJ whole genome shotgun (WGS) entry which is preliminary data.</text>
</comment>
<name>A0A4Z0HIZ4_9ACTN</name>
<evidence type="ECO:0000313" key="2">
    <source>
        <dbReference type="Proteomes" id="UP000297948"/>
    </source>
</evidence>
<protein>
    <submittedName>
        <fullName evidence="1">Uncharacterized protein</fullName>
    </submittedName>
</protein>
<dbReference type="AlphaFoldDB" id="A0A4Z0HIZ4"/>
<gene>
    <name evidence="1" type="ORF">E4099_00150</name>
</gene>
<accession>A0A4Z0HIZ4</accession>